<name>A0ACC2FRL3_DALPE</name>
<proteinExistence type="predicted"/>
<reference evidence="1" key="1">
    <citation type="submission" date="2021-05" db="EMBL/GenBank/DDBJ databases">
        <authorList>
            <person name="Pan Q."/>
            <person name="Jouanno E."/>
            <person name="Zahm M."/>
            <person name="Klopp C."/>
            <person name="Cabau C."/>
            <person name="Louis A."/>
            <person name="Berthelot C."/>
            <person name="Parey E."/>
            <person name="Roest Crollius H."/>
            <person name="Montfort J."/>
            <person name="Robinson-Rechavi M."/>
            <person name="Bouchez O."/>
            <person name="Lampietro C."/>
            <person name="Lopez Roques C."/>
            <person name="Donnadieu C."/>
            <person name="Postlethwait J."/>
            <person name="Bobe J."/>
            <person name="Dillon D."/>
            <person name="Chandos A."/>
            <person name="von Hippel F."/>
            <person name="Guiguen Y."/>
        </authorList>
    </citation>
    <scope>NUCLEOTIDE SEQUENCE</scope>
    <source>
        <strain evidence="1">YG-Jan2019</strain>
    </source>
</reference>
<evidence type="ECO:0000313" key="2">
    <source>
        <dbReference type="Proteomes" id="UP001157502"/>
    </source>
</evidence>
<dbReference type="Proteomes" id="UP001157502">
    <property type="component" value="Chromosome 23"/>
</dbReference>
<evidence type="ECO:0000313" key="1">
    <source>
        <dbReference type="EMBL" id="KAJ7994015.1"/>
    </source>
</evidence>
<organism evidence="1 2">
    <name type="scientific">Dallia pectoralis</name>
    <name type="common">Alaska blackfish</name>
    <dbReference type="NCBI Taxonomy" id="75939"/>
    <lineage>
        <taxon>Eukaryota</taxon>
        <taxon>Metazoa</taxon>
        <taxon>Chordata</taxon>
        <taxon>Craniata</taxon>
        <taxon>Vertebrata</taxon>
        <taxon>Euteleostomi</taxon>
        <taxon>Actinopterygii</taxon>
        <taxon>Neopterygii</taxon>
        <taxon>Teleostei</taxon>
        <taxon>Protacanthopterygii</taxon>
        <taxon>Esociformes</taxon>
        <taxon>Umbridae</taxon>
        <taxon>Dallia</taxon>
    </lineage>
</organism>
<comment type="caution">
    <text evidence="1">The sequence shown here is derived from an EMBL/GenBank/DDBJ whole genome shotgun (WGS) entry which is preliminary data.</text>
</comment>
<accession>A0ACC2FRL3</accession>
<gene>
    <name evidence="1" type="ORF">DPEC_G00261570</name>
</gene>
<sequence>MDLPPTRKSLSNYYTVNCRTSNGGQEEADHFPTLTLVNVSEWAVQNIHQGKLLQTLTNRKVATNASPVTRSCWSKARQRDALSVKREDLPFPGFNCVYQSPSNKQHKEVKLNTAQINPFDTCSRTSQGSNLLVMWIPNPHHIHQCRPQKRAKSPHLSVKEIILFPSSKTSNMRTNNSKNMEMRVRFQLTPLSHVRCEQTVEPSVCAPAKSDPDVDPLVEEKSGNLQNQELLSLESGQVAQTQTETRPRPGSTPSLPFLLNSKPVVFHSARERTQRHNHQVISTFKYKLDSKMEQENVDWNSMRRQTYLWRKQNPPPKCDRERPSCPETMTTTKSCQKWDGFGFYPTPKIPFSYNPRSRPSIGLLSPERTGRGPEDTDYRASGLEPAPPPSSVTSDTDGDS</sequence>
<keyword evidence="2" id="KW-1185">Reference proteome</keyword>
<dbReference type="EMBL" id="CM055750">
    <property type="protein sequence ID" value="KAJ7994015.1"/>
    <property type="molecule type" value="Genomic_DNA"/>
</dbReference>
<protein>
    <submittedName>
        <fullName evidence="1">Uncharacterized protein</fullName>
    </submittedName>
</protein>